<evidence type="ECO:0000313" key="3">
    <source>
        <dbReference type="Proteomes" id="UP000419743"/>
    </source>
</evidence>
<keyword evidence="1" id="KW-0812">Transmembrane</keyword>
<organism evidence="2 3">
    <name type="scientific">Occultella aeris</name>
    <dbReference type="NCBI Taxonomy" id="2761496"/>
    <lineage>
        <taxon>Bacteria</taxon>
        <taxon>Bacillati</taxon>
        <taxon>Actinomycetota</taxon>
        <taxon>Actinomycetes</taxon>
        <taxon>Micrococcales</taxon>
        <taxon>Ruaniaceae</taxon>
        <taxon>Occultella</taxon>
    </lineage>
</organism>
<keyword evidence="3" id="KW-1185">Reference proteome</keyword>
<feature type="transmembrane region" description="Helical" evidence="1">
    <location>
        <begin position="6"/>
        <end position="26"/>
    </location>
</feature>
<evidence type="ECO:0000313" key="2">
    <source>
        <dbReference type="EMBL" id="VZO36903.1"/>
    </source>
</evidence>
<feature type="transmembrane region" description="Helical" evidence="1">
    <location>
        <begin position="38"/>
        <end position="61"/>
    </location>
</feature>
<evidence type="ECO:0000256" key="1">
    <source>
        <dbReference type="SAM" id="Phobius"/>
    </source>
</evidence>
<sequence>MLTDFTRDHAFTIAWFGLMAFVWCGWAQEDPPPRWRWCLGVASGLGAILAGGFGYSVALHWDDGSALEGRYEWFGAVVGLEVLLAGAGCLVLARRSQSRWMAWWVALVVALHFIPLAFFLGDWSLALLGLMQAAALFGLLPRLRRTDEPTSRLVGPVMGASLLVFALLSCVVFVARIGSPW</sequence>
<keyword evidence="1" id="KW-1133">Transmembrane helix</keyword>
<accession>A0A7M4DIU0</accession>
<comment type="caution">
    <text evidence="2">The sequence shown here is derived from an EMBL/GenBank/DDBJ whole genome shotgun (WGS) entry which is preliminary data.</text>
</comment>
<name>A0A7M4DIU0_9MICO</name>
<dbReference type="Proteomes" id="UP000419743">
    <property type="component" value="Unassembled WGS sequence"/>
</dbReference>
<reference evidence="2 3" key="1">
    <citation type="submission" date="2019-11" db="EMBL/GenBank/DDBJ databases">
        <authorList>
            <person name="Criscuolo A."/>
        </authorList>
    </citation>
    <scope>NUCLEOTIDE SEQUENCE [LARGE SCALE GENOMIC DNA]</scope>
    <source>
        <strain evidence="2">CIP111667</strain>
    </source>
</reference>
<dbReference type="AlphaFoldDB" id="A0A7M4DIU0"/>
<keyword evidence="1" id="KW-0472">Membrane</keyword>
<protein>
    <submittedName>
        <fullName evidence="2">Uncharacterized protein</fullName>
    </submittedName>
</protein>
<dbReference type="EMBL" id="CACRYJ010000028">
    <property type="protein sequence ID" value="VZO36903.1"/>
    <property type="molecule type" value="Genomic_DNA"/>
</dbReference>
<feature type="transmembrane region" description="Helical" evidence="1">
    <location>
        <begin position="153"/>
        <end position="175"/>
    </location>
</feature>
<proteinExistence type="predicted"/>
<gene>
    <name evidence="2" type="ORF">HALOF300_02043</name>
</gene>
<dbReference type="RefSeq" id="WP_156740842.1">
    <property type="nucleotide sequence ID" value="NZ_CACRYJ010000028.1"/>
</dbReference>
<feature type="transmembrane region" description="Helical" evidence="1">
    <location>
        <begin position="73"/>
        <end position="93"/>
    </location>
</feature>
<feature type="transmembrane region" description="Helical" evidence="1">
    <location>
        <begin position="125"/>
        <end position="141"/>
    </location>
</feature>
<feature type="transmembrane region" description="Helical" evidence="1">
    <location>
        <begin position="100"/>
        <end position="119"/>
    </location>
</feature>